<keyword evidence="2" id="KW-1185">Reference proteome</keyword>
<name>A0AAV5DPY3_ELECO</name>
<reference evidence="1" key="2">
    <citation type="submission" date="2021-12" db="EMBL/GenBank/DDBJ databases">
        <title>Resequencing data analysis of finger millet.</title>
        <authorList>
            <person name="Hatakeyama M."/>
            <person name="Aluri S."/>
            <person name="Balachadran M.T."/>
            <person name="Sivarajan S.R."/>
            <person name="Poveda L."/>
            <person name="Shimizu-Inatsugi R."/>
            <person name="Schlapbach R."/>
            <person name="Sreeman S.M."/>
            <person name="Shimizu K.K."/>
        </authorList>
    </citation>
    <scope>NUCLEOTIDE SEQUENCE</scope>
</reference>
<organism evidence="1 2">
    <name type="scientific">Eleusine coracana subsp. coracana</name>
    <dbReference type="NCBI Taxonomy" id="191504"/>
    <lineage>
        <taxon>Eukaryota</taxon>
        <taxon>Viridiplantae</taxon>
        <taxon>Streptophyta</taxon>
        <taxon>Embryophyta</taxon>
        <taxon>Tracheophyta</taxon>
        <taxon>Spermatophyta</taxon>
        <taxon>Magnoliopsida</taxon>
        <taxon>Liliopsida</taxon>
        <taxon>Poales</taxon>
        <taxon>Poaceae</taxon>
        <taxon>PACMAD clade</taxon>
        <taxon>Chloridoideae</taxon>
        <taxon>Cynodonteae</taxon>
        <taxon>Eleusininae</taxon>
        <taxon>Eleusine</taxon>
    </lineage>
</organism>
<gene>
    <name evidence="1" type="primary">ga30858</name>
    <name evidence="1" type="ORF">PR202_ga30858</name>
</gene>
<dbReference type="EMBL" id="BQKI01000023">
    <property type="protein sequence ID" value="GJN12572.1"/>
    <property type="molecule type" value="Genomic_DNA"/>
</dbReference>
<accession>A0AAV5DPY3</accession>
<reference evidence="1" key="1">
    <citation type="journal article" date="2018" name="DNA Res.">
        <title>Multiple hybrid de novo genome assembly of finger millet, an orphan allotetraploid crop.</title>
        <authorList>
            <person name="Hatakeyama M."/>
            <person name="Aluri S."/>
            <person name="Balachadran M.T."/>
            <person name="Sivarajan S.R."/>
            <person name="Patrignani A."/>
            <person name="Gruter S."/>
            <person name="Poveda L."/>
            <person name="Shimizu-Inatsugi R."/>
            <person name="Baeten J."/>
            <person name="Francoijs K.J."/>
            <person name="Nataraja K.N."/>
            <person name="Reddy Y.A.N."/>
            <person name="Phadnis S."/>
            <person name="Ravikumar R.L."/>
            <person name="Schlapbach R."/>
            <person name="Sreeman S.M."/>
            <person name="Shimizu K.K."/>
        </authorList>
    </citation>
    <scope>NUCLEOTIDE SEQUENCE</scope>
</reference>
<proteinExistence type="predicted"/>
<evidence type="ECO:0000313" key="2">
    <source>
        <dbReference type="Proteomes" id="UP001054889"/>
    </source>
</evidence>
<dbReference type="AlphaFoldDB" id="A0AAV5DPY3"/>
<evidence type="ECO:0000313" key="1">
    <source>
        <dbReference type="EMBL" id="GJN12572.1"/>
    </source>
</evidence>
<dbReference type="Proteomes" id="UP001054889">
    <property type="component" value="Unassembled WGS sequence"/>
</dbReference>
<protein>
    <submittedName>
        <fullName evidence="1">Uncharacterized protein</fullName>
    </submittedName>
</protein>
<comment type="caution">
    <text evidence="1">The sequence shown here is derived from an EMBL/GenBank/DDBJ whole genome shotgun (WGS) entry which is preliminary data.</text>
</comment>
<sequence>MRRLAPSPNSDCFQDWWRRTNKQTIKEARRGLNFFVILVAWELWKQRNHCVFDAAQTQVHTLVKHIKEEATLWAAAGAKKLQLAACLAGAYLLSVPIPSLFLI</sequence>